<dbReference type="EMBL" id="JAPWIE010000003">
    <property type="protein sequence ID" value="MCZ4550639.1"/>
    <property type="molecule type" value="Genomic_DNA"/>
</dbReference>
<dbReference type="RefSeq" id="WP_301571214.1">
    <property type="nucleotide sequence ID" value="NZ_JAPWIE010000003.1"/>
</dbReference>
<name>A0ABT4MUG4_GORRU</name>
<dbReference type="InterPro" id="IPR029058">
    <property type="entry name" value="AB_hydrolase_fold"/>
</dbReference>
<organism evidence="2 3">
    <name type="scientific">Gordonia rubripertincta</name>
    <name type="common">Rhodococcus corallinus</name>
    <dbReference type="NCBI Taxonomy" id="36822"/>
    <lineage>
        <taxon>Bacteria</taxon>
        <taxon>Bacillati</taxon>
        <taxon>Actinomycetota</taxon>
        <taxon>Actinomycetes</taxon>
        <taxon>Mycobacteriales</taxon>
        <taxon>Gordoniaceae</taxon>
        <taxon>Gordonia</taxon>
    </lineage>
</organism>
<gene>
    <name evidence="2" type="ORF">O4213_11660</name>
</gene>
<dbReference type="PANTHER" id="PTHR43798:SF33">
    <property type="entry name" value="HYDROLASE, PUTATIVE (AFU_ORTHOLOGUE AFUA_2G14860)-RELATED"/>
    <property type="match status" value="1"/>
</dbReference>
<dbReference type="Gene3D" id="3.40.50.1820">
    <property type="entry name" value="alpha/beta hydrolase"/>
    <property type="match status" value="1"/>
</dbReference>
<keyword evidence="3" id="KW-1185">Reference proteome</keyword>
<dbReference type="SUPFAM" id="SSF53474">
    <property type="entry name" value="alpha/beta-Hydrolases"/>
    <property type="match status" value="1"/>
</dbReference>
<protein>
    <submittedName>
        <fullName evidence="2">Alpha/beta fold hydrolase</fullName>
    </submittedName>
</protein>
<dbReference type="Proteomes" id="UP001067235">
    <property type="component" value="Unassembled WGS sequence"/>
</dbReference>
<proteinExistence type="predicted"/>
<sequence length="232" mass="24938">MTDDIGIRRWGSGNRDAVLIHGLGNSSESWWEIGPALAERGYAVHAVDLPGHGDSIALPSYSVEEMVSAVVAAVPEAPALAIGHSLGGLVLAHAVSTLLPGLAVYEDPAWTLSLDPRVFDSFRAQKQWAISDLERNHPRWSDGSRARKLAALARWDTAILDDLPDFTPAPIGAPEVPSAVILADPSALVPVERAKQLRELGYTVQSVEGAGHVVHFDDFSGYLRALDEVIDR</sequence>
<comment type="caution">
    <text evidence="2">The sequence shown here is derived from an EMBL/GenBank/DDBJ whole genome shotgun (WGS) entry which is preliminary data.</text>
</comment>
<feature type="domain" description="AB hydrolase-1" evidence="1">
    <location>
        <begin position="18"/>
        <end position="217"/>
    </location>
</feature>
<evidence type="ECO:0000313" key="3">
    <source>
        <dbReference type="Proteomes" id="UP001067235"/>
    </source>
</evidence>
<evidence type="ECO:0000313" key="2">
    <source>
        <dbReference type="EMBL" id="MCZ4550639.1"/>
    </source>
</evidence>
<dbReference type="GO" id="GO:0016787">
    <property type="term" value="F:hydrolase activity"/>
    <property type="evidence" value="ECO:0007669"/>
    <property type="project" value="UniProtKB-KW"/>
</dbReference>
<reference evidence="2" key="1">
    <citation type="submission" date="2022-12" db="EMBL/GenBank/DDBJ databases">
        <authorList>
            <person name="Krivoruchko A.V."/>
            <person name="Elkin A."/>
        </authorList>
    </citation>
    <scope>NUCLEOTIDE SEQUENCE</scope>
    <source>
        <strain evidence="2">IEGM 1388</strain>
    </source>
</reference>
<dbReference type="InterPro" id="IPR050266">
    <property type="entry name" value="AB_hydrolase_sf"/>
</dbReference>
<keyword evidence="2" id="KW-0378">Hydrolase</keyword>
<dbReference type="Pfam" id="PF12697">
    <property type="entry name" value="Abhydrolase_6"/>
    <property type="match status" value="1"/>
</dbReference>
<evidence type="ECO:0000259" key="1">
    <source>
        <dbReference type="Pfam" id="PF12697"/>
    </source>
</evidence>
<dbReference type="PANTHER" id="PTHR43798">
    <property type="entry name" value="MONOACYLGLYCEROL LIPASE"/>
    <property type="match status" value="1"/>
</dbReference>
<accession>A0ABT4MUG4</accession>
<dbReference type="InterPro" id="IPR000073">
    <property type="entry name" value="AB_hydrolase_1"/>
</dbReference>